<organism evidence="2 3">
    <name type="scientific">Trypanosoma cruzi marinkellei</name>
    <dbReference type="NCBI Taxonomy" id="85056"/>
    <lineage>
        <taxon>Eukaryota</taxon>
        <taxon>Discoba</taxon>
        <taxon>Euglenozoa</taxon>
        <taxon>Kinetoplastea</taxon>
        <taxon>Metakinetoplastina</taxon>
        <taxon>Trypanosomatida</taxon>
        <taxon>Trypanosomatidae</taxon>
        <taxon>Trypanosoma</taxon>
        <taxon>Schizotrypanum</taxon>
    </lineage>
</organism>
<evidence type="ECO:0000313" key="3">
    <source>
        <dbReference type="Proteomes" id="UP000007350"/>
    </source>
</evidence>
<dbReference type="Proteomes" id="UP000007350">
    <property type="component" value="Unassembled WGS sequence"/>
</dbReference>
<dbReference type="EMBL" id="AHKC01022223">
    <property type="protein sequence ID" value="EKF26108.1"/>
    <property type="molecule type" value="Genomic_DNA"/>
</dbReference>
<feature type="non-terminal residue" evidence="2">
    <location>
        <position position="215"/>
    </location>
</feature>
<reference evidence="2 3" key="1">
    <citation type="journal article" date="2012" name="BMC Genomics">
        <title>Comparative genomic analysis of human infective Trypanosoma cruzi lineages with the bat-restricted subspecies T. cruzi marinkellei.</title>
        <authorList>
            <person name="Franzen O."/>
            <person name="Talavera-Lopez C."/>
            <person name="Ochaya S."/>
            <person name="Butler C.E."/>
            <person name="Messenger L.A."/>
            <person name="Lewis M.D."/>
            <person name="Llewellyn M.S."/>
            <person name="Marinkelle C.J."/>
            <person name="Tyler K.M."/>
            <person name="Miles M.A."/>
            <person name="Andersson B."/>
        </authorList>
    </citation>
    <scope>NUCLEOTIDE SEQUENCE [LARGE SCALE GENOMIC DNA]</scope>
    <source>
        <strain evidence="2 3">B7</strain>
    </source>
</reference>
<evidence type="ECO:0000313" key="2">
    <source>
        <dbReference type="EMBL" id="EKF26108.1"/>
    </source>
</evidence>
<gene>
    <name evidence="2" type="ORF">MOQ_010214</name>
</gene>
<proteinExistence type="predicted"/>
<keyword evidence="3" id="KW-1185">Reference proteome</keyword>
<sequence length="215" mass="23721">MMCCNACGGAAQADEAPGLEASSGKRFVWRDKKEEQTLISLRVPSLVERNGDVFAVTEAYCKGKDEKDEDFHGIASEPLKWTDGQSKVVLDKNKLKTQLLEECSLDKEKCASPNAAEEAGSVENKRVDVRRPTTVVNGSDIYMLAAIYMRESAASEQFPVRAQWGLLLSRGNVSDEERDRNKRIYWNYIDALQSTSNIEGRESFTELTGGGGSGV</sequence>
<dbReference type="Gene3D" id="2.120.10.10">
    <property type="match status" value="1"/>
</dbReference>
<name>K2LTV5_TRYCR</name>
<dbReference type="AlphaFoldDB" id="K2LTV5"/>
<feature type="domain" description="Sialidase" evidence="1">
    <location>
        <begin position="43"/>
        <end position="215"/>
    </location>
</feature>
<dbReference type="SUPFAM" id="SSF50939">
    <property type="entry name" value="Sialidases"/>
    <property type="match status" value="1"/>
</dbReference>
<evidence type="ECO:0000259" key="1">
    <source>
        <dbReference type="Pfam" id="PF13859"/>
    </source>
</evidence>
<dbReference type="Pfam" id="PF13859">
    <property type="entry name" value="BNR_3"/>
    <property type="match status" value="1"/>
</dbReference>
<dbReference type="InterPro" id="IPR036278">
    <property type="entry name" value="Sialidase_sf"/>
</dbReference>
<comment type="caution">
    <text evidence="2">The sequence shown here is derived from an EMBL/GenBank/DDBJ whole genome shotgun (WGS) entry which is preliminary data.</text>
</comment>
<accession>K2LTV5</accession>
<protein>
    <submittedName>
        <fullName evidence="2">Trans-sialidase, putative</fullName>
    </submittedName>
</protein>
<dbReference type="InterPro" id="IPR011040">
    <property type="entry name" value="Sialidase"/>
</dbReference>